<proteinExistence type="predicted"/>
<keyword evidence="3" id="KW-1185">Reference proteome</keyword>
<sequence length="234" mass="25081">MRTYRFLLTLVLAGYLSSTLAQSPRLSGGAGFFRLGYARLHQVGQTLDQFTPPQLSGIGNDFVYVGGEGYARLDRFILGGGGYGMARRSLSGPGYHAEPFGGGGHLFLGRILVNSRRLWLYPTVGAGVAVVGITQSQQQGQTTRESSVLLPSLNVQFGVGADWLVAAFTEDDSYGGLLLGMRAGYQLSPSSSGWRSTGELVPPDRPRYATNGYFVTLTIGAGGFRRLPPRPTSH</sequence>
<evidence type="ECO:0000256" key="1">
    <source>
        <dbReference type="SAM" id="SignalP"/>
    </source>
</evidence>
<comment type="caution">
    <text evidence="2">The sequence shown here is derived from an EMBL/GenBank/DDBJ whole genome shotgun (WGS) entry which is preliminary data.</text>
</comment>
<evidence type="ECO:0000313" key="3">
    <source>
        <dbReference type="Proteomes" id="UP000700732"/>
    </source>
</evidence>
<name>A0ABR6WEJ6_9BACT</name>
<dbReference type="EMBL" id="VFIA01000067">
    <property type="protein sequence ID" value="MBC3794934.1"/>
    <property type="molecule type" value="Genomic_DNA"/>
</dbReference>
<gene>
    <name evidence="2" type="ORF">FH603_5466</name>
</gene>
<accession>A0ABR6WEJ6</accession>
<evidence type="ECO:0000313" key="2">
    <source>
        <dbReference type="EMBL" id="MBC3794934.1"/>
    </source>
</evidence>
<reference evidence="2 3" key="1">
    <citation type="submission" date="2019-06" db="EMBL/GenBank/DDBJ databases">
        <title>Spirosoma utsteinense sp. nov. isolated from Antarctic ice-free soils.</title>
        <authorList>
            <person name="Tahon G."/>
        </authorList>
    </citation>
    <scope>NUCLEOTIDE SEQUENCE [LARGE SCALE GENOMIC DNA]</scope>
    <source>
        <strain evidence="2 3">LMG 31447</strain>
    </source>
</reference>
<evidence type="ECO:0008006" key="4">
    <source>
        <dbReference type="Google" id="ProtNLM"/>
    </source>
</evidence>
<dbReference type="RefSeq" id="WP_186741928.1">
    <property type="nucleotide sequence ID" value="NZ_VFIA01000067.1"/>
</dbReference>
<feature type="signal peptide" evidence="1">
    <location>
        <begin position="1"/>
        <end position="21"/>
    </location>
</feature>
<feature type="chain" id="PRO_5046699946" description="Outer membrane protein beta-barrel domain-containing protein" evidence="1">
    <location>
        <begin position="22"/>
        <end position="234"/>
    </location>
</feature>
<protein>
    <recommendedName>
        <fullName evidence="4">Outer membrane protein beta-barrel domain-containing protein</fullName>
    </recommendedName>
</protein>
<keyword evidence="1" id="KW-0732">Signal</keyword>
<dbReference type="Proteomes" id="UP000700732">
    <property type="component" value="Unassembled WGS sequence"/>
</dbReference>
<organism evidence="2 3">
    <name type="scientific">Spirosoma utsteinense</name>
    <dbReference type="NCBI Taxonomy" id="2585773"/>
    <lineage>
        <taxon>Bacteria</taxon>
        <taxon>Pseudomonadati</taxon>
        <taxon>Bacteroidota</taxon>
        <taxon>Cytophagia</taxon>
        <taxon>Cytophagales</taxon>
        <taxon>Cytophagaceae</taxon>
        <taxon>Spirosoma</taxon>
    </lineage>
</organism>